<evidence type="ECO:0000256" key="1">
    <source>
        <dbReference type="SAM" id="MobiDB-lite"/>
    </source>
</evidence>
<proteinExistence type="predicted"/>
<dbReference type="AlphaFoldDB" id="A0A834K9B1"/>
<feature type="compositionally biased region" description="Basic and acidic residues" evidence="1">
    <location>
        <begin position="77"/>
        <end position="92"/>
    </location>
</feature>
<comment type="caution">
    <text evidence="2">The sequence shown here is derived from an EMBL/GenBank/DDBJ whole genome shotgun (WGS) entry which is preliminary data.</text>
</comment>
<reference evidence="2" key="1">
    <citation type="journal article" date="2020" name="G3 (Bethesda)">
        <title>High-Quality Assemblies for Three Invasive Social Wasps from the &lt;i&gt;Vespula&lt;/i&gt; Genus.</title>
        <authorList>
            <person name="Harrop T.W.R."/>
            <person name="Guhlin J."/>
            <person name="McLaughlin G.M."/>
            <person name="Permina E."/>
            <person name="Stockwell P."/>
            <person name="Gilligan J."/>
            <person name="Le Lec M.F."/>
            <person name="Gruber M.A.M."/>
            <person name="Quinn O."/>
            <person name="Lovegrove M."/>
            <person name="Duncan E.J."/>
            <person name="Remnant E.J."/>
            <person name="Van Eeckhoven J."/>
            <person name="Graham B."/>
            <person name="Knapp R.A."/>
            <person name="Langford K.W."/>
            <person name="Kronenberg Z."/>
            <person name="Press M.O."/>
            <person name="Eacker S.M."/>
            <person name="Wilson-Rankin E.E."/>
            <person name="Purcell J."/>
            <person name="Lester P.J."/>
            <person name="Dearden P.K."/>
        </authorList>
    </citation>
    <scope>NUCLEOTIDE SEQUENCE</scope>
    <source>
        <strain evidence="2">Linc-1</strain>
    </source>
</reference>
<evidence type="ECO:0000313" key="2">
    <source>
        <dbReference type="EMBL" id="KAF7401772.1"/>
    </source>
</evidence>
<keyword evidence="3" id="KW-1185">Reference proteome</keyword>
<feature type="region of interest" description="Disordered" evidence="1">
    <location>
        <begin position="36"/>
        <end position="113"/>
    </location>
</feature>
<evidence type="ECO:0000313" key="3">
    <source>
        <dbReference type="Proteomes" id="UP000617340"/>
    </source>
</evidence>
<gene>
    <name evidence="2" type="ORF">HZH68_007592</name>
</gene>
<feature type="compositionally biased region" description="Acidic residues" evidence="1">
    <location>
        <begin position="37"/>
        <end position="69"/>
    </location>
</feature>
<dbReference type="Proteomes" id="UP000617340">
    <property type="component" value="Unassembled WGS sequence"/>
</dbReference>
<dbReference type="EMBL" id="JACSDZ010000006">
    <property type="protein sequence ID" value="KAF7401772.1"/>
    <property type="molecule type" value="Genomic_DNA"/>
</dbReference>
<accession>A0A834K9B1</accession>
<sequence length="113" mass="13258">MKAVVIADTTSTVHCTSNLTNGQRYEKFEKKRSISWFDDDEDDDEDDDKDDDKDDDDDDKDDDEDDEDETISRKKGIREALTTDRRTDDKPKGRAKRLRRVEFGTRMAYENAR</sequence>
<organism evidence="2 3">
    <name type="scientific">Vespula germanica</name>
    <name type="common">German yellow jacket</name>
    <name type="synonym">Paravespula germanica</name>
    <dbReference type="NCBI Taxonomy" id="30212"/>
    <lineage>
        <taxon>Eukaryota</taxon>
        <taxon>Metazoa</taxon>
        <taxon>Ecdysozoa</taxon>
        <taxon>Arthropoda</taxon>
        <taxon>Hexapoda</taxon>
        <taxon>Insecta</taxon>
        <taxon>Pterygota</taxon>
        <taxon>Neoptera</taxon>
        <taxon>Endopterygota</taxon>
        <taxon>Hymenoptera</taxon>
        <taxon>Apocrita</taxon>
        <taxon>Aculeata</taxon>
        <taxon>Vespoidea</taxon>
        <taxon>Vespidae</taxon>
        <taxon>Vespinae</taxon>
        <taxon>Vespula</taxon>
    </lineage>
</organism>
<protein>
    <submittedName>
        <fullName evidence="2">Uncharacterized protein</fullName>
    </submittedName>
</protein>
<name>A0A834K9B1_VESGE</name>